<proteinExistence type="predicted"/>
<feature type="compositionally biased region" description="Basic and acidic residues" evidence="1">
    <location>
        <begin position="106"/>
        <end position="118"/>
    </location>
</feature>
<comment type="caution">
    <text evidence="2">The sequence shown here is derived from an EMBL/GenBank/DDBJ whole genome shotgun (WGS) entry which is preliminary data.</text>
</comment>
<organism evidence="2 3">
    <name type="scientific">Ficus carica</name>
    <name type="common">Common fig</name>
    <dbReference type="NCBI Taxonomy" id="3494"/>
    <lineage>
        <taxon>Eukaryota</taxon>
        <taxon>Viridiplantae</taxon>
        <taxon>Streptophyta</taxon>
        <taxon>Embryophyta</taxon>
        <taxon>Tracheophyta</taxon>
        <taxon>Spermatophyta</taxon>
        <taxon>Magnoliopsida</taxon>
        <taxon>eudicotyledons</taxon>
        <taxon>Gunneridae</taxon>
        <taxon>Pentapetalae</taxon>
        <taxon>rosids</taxon>
        <taxon>fabids</taxon>
        <taxon>Rosales</taxon>
        <taxon>Moraceae</taxon>
        <taxon>Ficeae</taxon>
        <taxon>Ficus</taxon>
    </lineage>
</organism>
<name>A0AA88A1I5_FICCA</name>
<evidence type="ECO:0000256" key="1">
    <source>
        <dbReference type="SAM" id="MobiDB-lite"/>
    </source>
</evidence>
<dbReference type="Proteomes" id="UP001187192">
    <property type="component" value="Unassembled WGS sequence"/>
</dbReference>
<evidence type="ECO:0000313" key="2">
    <source>
        <dbReference type="EMBL" id="GMN46428.1"/>
    </source>
</evidence>
<protein>
    <submittedName>
        <fullName evidence="2">Uncharacterized protein</fullName>
    </submittedName>
</protein>
<keyword evidence="3" id="KW-1185">Reference proteome</keyword>
<dbReference type="Gramene" id="FCD_00012706-RA">
    <property type="protein sequence ID" value="FCD_00012706-RA:cds"/>
    <property type="gene ID" value="FCD_00012706"/>
</dbReference>
<accession>A0AA88A1I5</accession>
<evidence type="ECO:0000313" key="3">
    <source>
        <dbReference type="Proteomes" id="UP001187192"/>
    </source>
</evidence>
<sequence length="118" mass="13218">MSYGKQVSSLLHISDFKDVAVLDDDVVHVHGLEAVEVLGERDEVDGGALVELKEVRVVVVPLPPQRRQLVLQHLVRRYHLVARRVDQHLPPPAPASVQRIGPRVLHQPDHPVLEHPNS</sequence>
<dbReference type="EMBL" id="BTGU01000023">
    <property type="protein sequence ID" value="GMN46428.1"/>
    <property type="molecule type" value="Genomic_DNA"/>
</dbReference>
<gene>
    <name evidence="2" type="ORF">TIFTF001_015611</name>
</gene>
<feature type="region of interest" description="Disordered" evidence="1">
    <location>
        <begin position="89"/>
        <end position="118"/>
    </location>
</feature>
<dbReference type="AlphaFoldDB" id="A0AA88A1I5"/>
<reference evidence="2" key="1">
    <citation type="submission" date="2023-07" db="EMBL/GenBank/DDBJ databases">
        <title>draft genome sequence of fig (Ficus carica).</title>
        <authorList>
            <person name="Takahashi T."/>
            <person name="Nishimura K."/>
        </authorList>
    </citation>
    <scope>NUCLEOTIDE SEQUENCE</scope>
</reference>